<gene>
    <name evidence="1" type="ORF">GCM10010178_62000</name>
</gene>
<proteinExistence type="predicted"/>
<evidence type="ECO:0000313" key="1">
    <source>
        <dbReference type="EMBL" id="GGU61318.1"/>
    </source>
</evidence>
<dbReference type="Pfam" id="PF15566">
    <property type="entry name" value="Imm32"/>
    <property type="match status" value="1"/>
</dbReference>
<sequence length="125" mass="13167">MQVLRHDTTRELELRGTAAELTDLARLLVSGHGSVDLGRVDDPAPYGRCLSRLNVVQASGPIAVVCAAGSDELTIRGGSAQLTLLAANVRGFANDGDATSHLHIDHFPGHDYLDESSEPLVVALA</sequence>
<dbReference type="Proteomes" id="UP000649573">
    <property type="component" value="Unassembled WGS sequence"/>
</dbReference>
<dbReference type="InterPro" id="IPR029083">
    <property type="entry name" value="Imm32"/>
</dbReference>
<dbReference type="EMBL" id="BMRE01000034">
    <property type="protein sequence ID" value="GGU61318.1"/>
    <property type="molecule type" value="Genomic_DNA"/>
</dbReference>
<evidence type="ECO:0000313" key="2">
    <source>
        <dbReference type="Proteomes" id="UP000649573"/>
    </source>
</evidence>
<reference evidence="2" key="1">
    <citation type="journal article" date="2019" name="Int. J. Syst. Evol. Microbiol.">
        <title>The Global Catalogue of Microorganisms (GCM) 10K type strain sequencing project: providing services to taxonomists for standard genome sequencing and annotation.</title>
        <authorList>
            <consortium name="The Broad Institute Genomics Platform"/>
            <consortium name="The Broad Institute Genome Sequencing Center for Infectious Disease"/>
            <person name="Wu L."/>
            <person name="Ma J."/>
        </authorList>
    </citation>
    <scope>NUCLEOTIDE SEQUENCE [LARGE SCALE GENOMIC DNA]</scope>
    <source>
        <strain evidence="2">JCM 3296</strain>
    </source>
</reference>
<comment type="caution">
    <text evidence="1">The sequence shown here is derived from an EMBL/GenBank/DDBJ whole genome shotgun (WGS) entry which is preliminary data.</text>
</comment>
<accession>A0ABQ2V1A9</accession>
<organism evidence="1 2">
    <name type="scientific">Lentzea flava</name>
    <dbReference type="NCBI Taxonomy" id="103732"/>
    <lineage>
        <taxon>Bacteria</taxon>
        <taxon>Bacillati</taxon>
        <taxon>Actinomycetota</taxon>
        <taxon>Actinomycetes</taxon>
        <taxon>Pseudonocardiales</taxon>
        <taxon>Pseudonocardiaceae</taxon>
        <taxon>Lentzea</taxon>
    </lineage>
</organism>
<name>A0ABQ2V1A9_9PSEU</name>
<protein>
    <submittedName>
        <fullName evidence="1">Uncharacterized protein</fullName>
    </submittedName>
</protein>
<dbReference type="RefSeq" id="WP_189257284.1">
    <property type="nucleotide sequence ID" value="NZ_BMRE01000034.1"/>
</dbReference>
<keyword evidence="2" id="KW-1185">Reference proteome</keyword>